<dbReference type="EMBL" id="GBRH01234409">
    <property type="protein sequence ID" value="JAD63486.1"/>
    <property type="molecule type" value="Transcribed_RNA"/>
</dbReference>
<name>A0A0A9BJD9_ARUDO</name>
<evidence type="ECO:0000313" key="1">
    <source>
        <dbReference type="EMBL" id="JAD63486.1"/>
    </source>
</evidence>
<proteinExistence type="predicted"/>
<sequence length="26" mass="3025">MLGKNVILPTILINKFSFLFKKTLMN</sequence>
<dbReference type="AlphaFoldDB" id="A0A0A9BJD9"/>
<accession>A0A0A9BJD9</accession>
<reference evidence="1" key="1">
    <citation type="submission" date="2014-09" db="EMBL/GenBank/DDBJ databases">
        <authorList>
            <person name="Magalhaes I.L.F."/>
            <person name="Oliveira U."/>
            <person name="Santos F.R."/>
            <person name="Vidigal T.H.D.A."/>
            <person name="Brescovit A.D."/>
            <person name="Santos A.J."/>
        </authorList>
    </citation>
    <scope>NUCLEOTIDE SEQUENCE</scope>
    <source>
        <tissue evidence="1">Shoot tissue taken approximately 20 cm above the soil surface</tissue>
    </source>
</reference>
<protein>
    <submittedName>
        <fullName evidence="1">Uncharacterized protein</fullName>
    </submittedName>
</protein>
<organism evidence="1">
    <name type="scientific">Arundo donax</name>
    <name type="common">Giant reed</name>
    <name type="synonym">Donax arundinaceus</name>
    <dbReference type="NCBI Taxonomy" id="35708"/>
    <lineage>
        <taxon>Eukaryota</taxon>
        <taxon>Viridiplantae</taxon>
        <taxon>Streptophyta</taxon>
        <taxon>Embryophyta</taxon>
        <taxon>Tracheophyta</taxon>
        <taxon>Spermatophyta</taxon>
        <taxon>Magnoliopsida</taxon>
        <taxon>Liliopsida</taxon>
        <taxon>Poales</taxon>
        <taxon>Poaceae</taxon>
        <taxon>PACMAD clade</taxon>
        <taxon>Arundinoideae</taxon>
        <taxon>Arundineae</taxon>
        <taxon>Arundo</taxon>
    </lineage>
</organism>
<reference evidence="1" key="2">
    <citation type="journal article" date="2015" name="Data Brief">
        <title>Shoot transcriptome of the giant reed, Arundo donax.</title>
        <authorList>
            <person name="Barrero R.A."/>
            <person name="Guerrero F.D."/>
            <person name="Moolhuijzen P."/>
            <person name="Goolsby J.A."/>
            <person name="Tidwell J."/>
            <person name="Bellgard S.E."/>
            <person name="Bellgard M.I."/>
        </authorList>
    </citation>
    <scope>NUCLEOTIDE SEQUENCE</scope>
    <source>
        <tissue evidence="1">Shoot tissue taken approximately 20 cm above the soil surface</tissue>
    </source>
</reference>